<organism evidence="9 10">
    <name type="scientific">Brevibacillus panacihumi W25</name>
    <dbReference type="NCBI Taxonomy" id="1408254"/>
    <lineage>
        <taxon>Bacteria</taxon>
        <taxon>Bacillati</taxon>
        <taxon>Bacillota</taxon>
        <taxon>Bacilli</taxon>
        <taxon>Bacillales</taxon>
        <taxon>Paenibacillaceae</taxon>
        <taxon>Brevibacillus</taxon>
    </lineage>
</organism>
<sequence>MSGTTLKTESIAAARSTKTVNPFWYKIRRNPLTLLGLFLLLLILLLSIFAPLISPYEPTKINIPERFAPPSADHWFGTDEVGRDIFTRILYGARLSLGVGVAVVVGAGVIGTIIGAVSGYFGGRIDQLIMRLMDIILAFPALVLAMAIAATLGPNLQNAMLAIAIIKIPVYVRLARAETLALREKLFVKAAVTFGIPSWFIIVRHIIPNALSPVIIQVTLDIGDAILLVATLGFLGLGAQPPTPEWGAMISIGWKYLLDYWWYPTFPGLALFLASCGFNLIGDGIRDILDPKANRS</sequence>
<reference evidence="9 10" key="1">
    <citation type="journal article" date="2014" name="Genome Announc.">
        <title>Draft Genome Sequence of Brevibacillus panacihumi Strain W25, a Halotolerant Hydrocarbon-Degrading Bacterium.</title>
        <authorList>
            <person name="Wang X."/>
            <person name="Jin D."/>
            <person name="Zhou L."/>
            <person name="Wu L."/>
            <person name="An W."/>
            <person name="Chen Y."/>
            <person name="Zhao L."/>
        </authorList>
    </citation>
    <scope>NUCLEOTIDE SEQUENCE [LARGE SCALE GENOMIC DNA]</scope>
    <source>
        <strain evidence="9 10">W25</strain>
    </source>
</reference>
<dbReference type="EMBL" id="AYJU01000015">
    <property type="protein sequence ID" value="EST54857.1"/>
    <property type="molecule type" value="Genomic_DNA"/>
</dbReference>
<evidence type="ECO:0000256" key="7">
    <source>
        <dbReference type="RuleBase" id="RU363032"/>
    </source>
</evidence>
<dbReference type="InterPro" id="IPR035906">
    <property type="entry name" value="MetI-like_sf"/>
</dbReference>
<evidence type="ECO:0000256" key="2">
    <source>
        <dbReference type="ARBA" id="ARBA00022448"/>
    </source>
</evidence>
<dbReference type="AlphaFoldDB" id="V6M9A6"/>
<keyword evidence="6 7" id="KW-0472">Membrane</keyword>
<dbReference type="SUPFAM" id="SSF161098">
    <property type="entry name" value="MetI-like"/>
    <property type="match status" value="1"/>
</dbReference>
<evidence type="ECO:0000313" key="10">
    <source>
        <dbReference type="Proteomes" id="UP000017973"/>
    </source>
</evidence>
<feature type="transmembrane region" description="Helical" evidence="7">
    <location>
        <begin position="128"/>
        <end position="150"/>
    </location>
</feature>
<dbReference type="HOGENOM" id="CLU_028518_1_2_9"/>
<dbReference type="PANTHER" id="PTHR43386:SF1">
    <property type="entry name" value="D,D-DIPEPTIDE TRANSPORT SYSTEM PERMEASE PROTEIN DDPC-RELATED"/>
    <property type="match status" value="1"/>
</dbReference>
<keyword evidence="4 7" id="KW-0812">Transmembrane</keyword>
<keyword evidence="2 7" id="KW-0813">Transport</keyword>
<dbReference type="Pfam" id="PF00528">
    <property type="entry name" value="BPD_transp_1"/>
    <property type="match status" value="1"/>
</dbReference>
<dbReference type="eggNOG" id="COG1173">
    <property type="taxonomic scope" value="Bacteria"/>
</dbReference>
<protein>
    <submittedName>
        <fullName evidence="9">Cytochrome C550</fullName>
    </submittedName>
</protein>
<accession>V6M9A6</accession>
<dbReference type="STRING" id="1408254.T458_10050"/>
<feature type="transmembrane region" description="Helical" evidence="7">
    <location>
        <begin position="186"/>
        <end position="207"/>
    </location>
</feature>
<dbReference type="CDD" id="cd06261">
    <property type="entry name" value="TM_PBP2"/>
    <property type="match status" value="1"/>
</dbReference>
<dbReference type="RefSeq" id="WP_023555978.1">
    <property type="nucleotide sequence ID" value="NZ_KI629782.1"/>
</dbReference>
<dbReference type="InterPro" id="IPR025966">
    <property type="entry name" value="OppC_N"/>
</dbReference>
<evidence type="ECO:0000256" key="4">
    <source>
        <dbReference type="ARBA" id="ARBA00022692"/>
    </source>
</evidence>
<feature type="domain" description="ABC transmembrane type-1" evidence="8">
    <location>
        <begin position="93"/>
        <end position="282"/>
    </location>
</feature>
<dbReference type="PANTHER" id="PTHR43386">
    <property type="entry name" value="OLIGOPEPTIDE TRANSPORT SYSTEM PERMEASE PROTEIN APPC"/>
    <property type="match status" value="1"/>
</dbReference>
<keyword evidence="3" id="KW-1003">Cell membrane</keyword>
<comment type="subcellular location">
    <subcellularLocation>
        <location evidence="1 7">Cell membrane</location>
        <topology evidence="1 7">Multi-pass membrane protein</topology>
    </subcellularLocation>
</comment>
<gene>
    <name evidence="9" type="ORF">T458_10050</name>
</gene>
<dbReference type="Pfam" id="PF12911">
    <property type="entry name" value="OppC_N"/>
    <property type="match status" value="1"/>
</dbReference>
<keyword evidence="10" id="KW-1185">Reference proteome</keyword>
<evidence type="ECO:0000256" key="6">
    <source>
        <dbReference type="ARBA" id="ARBA00023136"/>
    </source>
</evidence>
<evidence type="ECO:0000256" key="1">
    <source>
        <dbReference type="ARBA" id="ARBA00004651"/>
    </source>
</evidence>
<feature type="transmembrane region" description="Helical" evidence="7">
    <location>
        <begin position="97"/>
        <end position="121"/>
    </location>
</feature>
<dbReference type="InterPro" id="IPR000515">
    <property type="entry name" value="MetI-like"/>
</dbReference>
<keyword evidence="5 7" id="KW-1133">Transmembrane helix</keyword>
<dbReference type="PATRIC" id="fig|1408254.3.peg.1989"/>
<feature type="transmembrane region" description="Helical" evidence="7">
    <location>
        <begin position="156"/>
        <end position="174"/>
    </location>
</feature>
<evidence type="ECO:0000256" key="5">
    <source>
        <dbReference type="ARBA" id="ARBA00022989"/>
    </source>
</evidence>
<evidence type="ECO:0000313" key="9">
    <source>
        <dbReference type="EMBL" id="EST54857.1"/>
    </source>
</evidence>
<comment type="caution">
    <text evidence="9">The sequence shown here is derived from an EMBL/GenBank/DDBJ whole genome shotgun (WGS) entry which is preliminary data.</text>
</comment>
<feature type="transmembrane region" description="Helical" evidence="7">
    <location>
        <begin position="260"/>
        <end position="281"/>
    </location>
</feature>
<proteinExistence type="inferred from homology"/>
<name>V6M9A6_9BACL</name>
<dbReference type="Proteomes" id="UP000017973">
    <property type="component" value="Unassembled WGS sequence"/>
</dbReference>
<dbReference type="InterPro" id="IPR050366">
    <property type="entry name" value="BP-dependent_transpt_permease"/>
</dbReference>
<dbReference type="GO" id="GO:0071916">
    <property type="term" value="F:dipeptide transmembrane transporter activity"/>
    <property type="evidence" value="ECO:0007669"/>
    <property type="project" value="TreeGrafter"/>
</dbReference>
<evidence type="ECO:0000256" key="3">
    <source>
        <dbReference type="ARBA" id="ARBA00022475"/>
    </source>
</evidence>
<feature type="transmembrane region" description="Helical" evidence="7">
    <location>
        <begin position="32"/>
        <end position="53"/>
    </location>
</feature>
<dbReference type="GO" id="GO:0005886">
    <property type="term" value="C:plasma membrane"/>
    <property type="evidence" value="ECO:0007669"/>
    <property type="project" value="UniProtKB-SubCell"/>
</dbReference>
<evidence type="ECO:0000259" key="8">
    <source>
        <dbReference type="PROSITE" id="PS50928"/>
    </source>
</evidence>
<comment type="similarity">
    <text evidence="7">Belongs to the binding-protein-dependent transport system permease family.</text>
</comment>
<dbReference type="PROSITE" id="PS50928">
    <property type="entry name" value="ABC_TM1"/>
    <property type="match status" value="1"/>
</dbReference>
<dbReference type="Gene3D" id="1.10.3720.10">
    <property type="entry name" value="MetI-like"/>
    <property type="match status" value="1"/>
</dbReference>